<accession>A0A8J6H0M2</accession>
<proteinExistence type="predicted"/>
<reference evidence="1" key="2">
    <citation type="submission" date="2021-08" db="EMBL/GenBank/DDBJ databases">
        <authorList>
            <person name="Eriksson T."/>
        </authorList>
    </citation>
    <scope>NUCLEOTIDE SEQUENCE</scope>
    <source>
        <strain evidence="1">Stoneville</strain>
        <tissue evidence="1">Whole head</tissue>
    </source>
</reference>
<evidence type="ECO:0000313" key="2">
    <source>
        <dbReference type="Proteomes" id="UP000719412"/>
    </source>
</evidence>
<name>A0A8J6H0M2_TENMO</name>
<comment type="caution">
    <text evidence="1">The sequence shown here is derived from an EMBL/GenBank/DDBJ whole genome shotgun (WGS) entry which is preliminary data.</text>
</comment>
<dbReference type="Proteomes" id="UP000719412">
    <property type="component" value="Unassembled WGS sequence"/>
</dbReference>
<organism evidence="1 2">
    <name type="scientific">Tenebrio molitor</name>
    <name type="common">Yellow mealworm beetle</name>
    <dbReference type="NCBI Taxonomy" id="7067"/>
    <lineage>
        <taxon>Eukaryota</taxon>
        <taxon>Metazoa</taxon>
        <taxon>Ecdysozoa</taxon>
        <taxon>Arthropoda</taxon>
        <taxon>Hexapoda</taxon>
        <taxon>Insecta</taxon>
        <taxon>Pterygota</taxon>
        <taxon>Neoptera</taxon>
        <taxon>Endopterygota</taxon>
        <taxon>Coleoptera</taxon>
        <taxon>Polyphaga</taxon>
        <taxon>Cucujiformia</taxon>
        <taxon>Tenebrionidae</taxon>
        <taxon>Tenebrio</taxon>
    </lineage>
</organism>
<keyword evidence="2" id="KW-1185">Reference proteome</keyword>
<sequence length="187" mass="20899">MLIVLVKKGSEQERNLGVGGHDEYLLVWVALSPDDVVELLSHHKINTKPVNKHSPDKAARLSRFFGRGVRITYLNTRTRAAFVFSCVSTRPSTSAAGLGMRVGKVAVPPLPSELCELSRTESSQRIFRRRGDGITEDSRTACQIRHVKYLDGREVGFDVDGSGVVRFGRDFRRRRPPHMSPAADRDD</sequence>
<protein>
    <submittedName>
        <fullName evidence="1">Uncharacterized protein</fullName>
    </submittedName>
</protein>
<dbReference type="AlphaFoldDB" id="A0A8J6H0M2"/>
<evidence type="ECO:0000313" key="1">
    <source>
        <dbReference type="EMBL" id="KAH0809575.1"/>
    </source>
</evidence>
<gene>
    <name evidence="1" type="ORF">GEV33_013216</name>
</gene>
<dbReference type="EMBL" id="JABDTM020028047">
    <property type="protein sequence ID" value="KAH0809575.1"/>
    <property type="molecule type" value="Genomic_DNA"/>
</dbReference>
<reference evidence="1" key="1">
    <citation type="journal article" date="2020" name="J Insects Food Feed">
        <title>The yellow mealworm (Tenebrio molitor) genome: a resource for the emerging insects as food and feed industry.</title>
        <authorList>
            <person name="Eriksson T."/>
            <person name="Andere A."/>
            <person name="Kelstrup H."/>
            <person name="Emery V."/>
            <person name="Picard C."/>
        </authorList>
    </citation>
    <scope>NUCLEOTIDE SEQUENCE</scope>
    <source>
        <strain evidence="1">Stoneville</strain>
        <tissue evidence="1">Whole head</tissue>
    </source>
</reference>